<reference evidence="1 2" key="1">
    <citation type="submission" date="2024-08" db="EMBL/GenBank/DDBJ databases">
        <title>Insights into the chromosomal genome structure of Flemingia macrophylla.</title>
        <authorList>
            <person name="Ding Y."/>
            <person name="Zhao Y."/>
            <person name="Bi W."/>
            <person name="Wu M."/>
            <person name="Zhao G."/>
            <person name="Gong Y."/>
            <person name="Li W."/>
            <person name="Zhang P."/>
        </authorList>
    </citation>
    <scope>NUCLEOTIDE SEQUENCE [LARGE SCALE GENOMIC DNA]</scope>
    <source>
        <strain evidence="1">DYQJB</strain>
        <tissue evidence="1">Leaf</tissue>
    </source>
</reference>
<name>A0ABD1L677_9FABA</name>
<evidence type="ECO:0000313" key="1">
    <source>
        <dbReference type="EMBL" id="KAL2319002.1"/>
    </source>
</evidence>
<evidence type="ECO:0000313" key="2">
    <source>
        <dbReference type="Proteomes" id="UP001603857"/>
    </source>
</evidence>
<comment type="caution">
    <text evidence="1">The sequence shown here is derived from an EMBL/GenBank/DDBJ whole genome shotgun (WGS) entry which is preliminary data.</text>
</comment>
<accession>A0ABD1L677</accession>
<dbReference type="AlphaFoldDB" id="A0ABD1L677"/>
<keyword evidence="2" id="KW-1185">Reference proteome</keyword>
<gene>
    <name evidence="1" type="ORF">Fmac_032878</name>
</gene>
<sequence>MTTILVPELLRSSLEWMSMLRLMLQTPSSSVQEMMPLSLEEFMMWLQVHLLKLESWKAS</sequence>
<dbReference type="EMBL" id="JBGMDY010000011">
    <property type="protein sequence ID" value="KAL2319002.1"/>
    <property type="molecule type" value="Genomic_DNA"/>
</dbReference>
<organism evidence="1 2">
    <name type="scientific">Flemingia macrophylla</name>
    <dbReference type="NCBI Taxonomy" id="520843"/>
    <lineage>
        <taxon>Eukaryota</taxon>
        <taxon>Viridiplantae</taxon>
        <taxon>Streptophyta</taxon>
        <taxon>Embryophyta</taxon>
        <taxon>Tracheophyta</taxon>
        <taxon>Spermatophyta</taxon>
        <taxon>Magnoliopsida</taxon>
        <taxon>eudicotyledons</taxon>
        <taxon>Gunneridae</taxon>
        <taxon>Pentapetalae</taxon>
        <taxon>rosids</taxon>
        <taxon>fabids</taxon>
        <taxon>Fabales</taxon>
        <taxon>Fabaceae</taxon>
        <taxon>Papilionoideae</taxon>
        <taxon>50 kb inversion clade</taxon>
        <taxon>NPAAA clade</taxon>
        <taxon>indigoferoid/millettioid clade</taxon>
        <taxon>Phaseoleae</taxon>
        <taxon>Flemingia</taxon>
    </lineage>
</organism>
<dbReference type="Proteomes" id="UP001603857">
    <property type="component" value="Unassembled WGS sequence"/>
</dbReference>
<protein>
    <submittedName>
        <fullName evidence="1">Uncharacterized protein</fullName>
    </submittedName>
</protein>
<proteinExistence type="predicted"/>